<keyword evidence="1" id="KW-0812">Transmembrane</keyword>
<protein>
    <submittedName>
        <fullName evidence="2">Uncharacterized protein</fullName>
    </submittedName>
</protein>
<sequence length="62" mass="6644">MKAFRIAVIVIAAISALLTILFCCGDPDPGLLILPMLAILLSIFFATTIVCLLIQIAINTKK</sequence>
<gene>
    <name evidence="2" type="ORF">H9851_00140</name>
</gene>
<dbReference type="EMBL" id="DXEW01000002">
    <property type="protein sequence ID" value="HIX49682.1"/>
    <property type="molecule type" value="Genomic_DNA"/>
</dbReference>
<keyword evidence="1" id="KW-0472">Membrane</keyword>
<reference evidence="2" key="1">
    <citation type="journal article" date="2021" name="PeerJ">
        <title>Extensive microbial diversity within the chicken gut microbiome revealed by metagenomics and culture.</title>
        <authorList>
            <person name="Gilroy R."/>
            <person name="Ravi A."/>
            <person name="Getino M."/>
            <person name="Pursley I."/>
            <person name="Horton D.L."/>
            <person name="Alikhan N.F."/>
            <person name="Baker D."/>
            <person name="Gharbi K."/>
            <person name="Hall N."/>
            <person name="Watson M."/>
            <person name="Adriaenssens E.M."/>
            <person name="Foster-Nyarko E."/>
            <person name="Jarju S."/>
            <person name="Secka A."/>
            <person name="Antonio M."/>
            <person name="Oren A."/>
            <person name="Chaudhuri R.R."/>
            <person name="La Ragione R."/>
            <person name="Hildebrand F."/>
            <person name="Pallen M.J."/>
        </authorList>
    </citation>
    <scope>NUCLEOTIDE SEQUENCE</scope>
    <source>
        <strain evidence="2">2189</strain>
    </source>
</reference>
<reference evidence="2" key="2">
    <citation type="submission" date="2021-04" db="EMBL/GenBank/DDBJ databases">
        <authorList>
            <person name="Gilroy R."/>
        </authorList>
    </citation>
    <scope>NUCLEOTIDE SEQUENCE</scope>
    <source>
        <strain evidence="2">2189</strain>
    </source>
</reference>
<accession>A0A9D1W0N4</accession>
<dbReference type="AlphaFoldDB" id="A0A9D1W0N4"/>
<evidence type="ECO:0000313" key="2">
    <source>
        <dbReference type="EMBL" id="HIX49682.1"/>
    </source>
</evidence>
<comment type="caution">
    <text evidence="2">The sequence shown here is derived from an EMBL/GenBank/DDBJ whole genome shotgun (WGS) entry which is preliminary data.</text>
</comment>
<feature type="transmembrane region" description="Helical" evidence="1">
    <location>
        <begin position="33"/>
        <end position="58"/>
    </location>
</feature>
<dbReference type="Proteomes" id="UP000886847">
    <property type="component" value="Unassembled WGS sequence"/>
</dbReference>
<evidence type="ECO:0000313" key="3">
    <source>
        <dbReference type="Proteomes" id="UP000886847"/>
    </source>
</evidence>
<keyword evidence="1" id="KW-1133">Transmembrane helix</keyword>
<proteinExistence type="predicted"/>
<organism evidence="2 3">
    <name type="scientific">Candidatus Borkfalkia faecavium</name>
    <dbReference type="NCBI Taxonomy" id="2838508"/>
    <lineage>
        <taxon>Bacteria</taxon>
        <taxon>Bacillati</taxon>
        <taxon>Bacillota</taxon>
        <taxon>Clostridia</taxon>
        <taxon>Christensenellales</taxon>
        <taxon>Christensenellaceae</taxon>
        <taxon>Candidatus Borkfalkia</taxon>
    </lineage>
</organism>
<name>A0A9D1W0N4_9FIRM</name>
<evidence type="ECO:0000256" key="1">
    <source>
        <dbReference type="SAM" id="Phobius"/>
    </source>
</evidence>